<protein>
    <submittedName>
        <fullName evidence="2">Phosphoglycerate mutase</fullName>
    </submittedName>
</protein>
<dbReference type="OrthoDB" id="2237472at2"/>
<dbReference type="STRING" id="1641875.XM53_00275"/>
<evidence type="ECO:0000313" key="2">
    <source>
        <dbReference type="EMBL" id="KRS14216.1"/>
    </source>
</evidence>
<dbReference type="AlphaFoldDB" id="A0A0T5NZA3"/>
<sequence>MRLISLILMLILPGAVAAQDWSLLKEPGTVALMRHALAPGVGDPSNFDLEDCSTQRNLDDRGREQARQIGAAMREAGVQFDAVWTSQWCRCTETAELLDMGTPEEFPALNSHFAGQGDPEGQAAEVMARIKDMPPEARLLLVTHQVNVSELTGTGTTSGEIVVARRTGTGLDVVGRISVAP</sequence>
<name>A0A0T5NZA3_9RHOB</name>
<dbReference type="Gene3D" id="3.40.50.1240">
    <property type="entry name" value="Phosphoglycerate mutase-like"/>
    <property type="match status" value="1"/>
</dbReference>
<gene>
    <name evidence="2" type="ORF">XM53_00275</name>
</gene>
<dbReference type="CDD" id="cd07067">
    <property type="entry name" value="HP_PGM_like"/>
    <property type="match status" value="1"/>
</dbReference>
<dbReference type="PATRIC" id="fig|1641875.4.peg.1131"/>
<dbReference type="InterPro" id="IPR029033">
    <property type="entry name" value="His_PPase_superfam"/>
</dbReference>
<feature type="signal peptide" evidence="1">
    <location>
        <begin position="1"/>
        <end position="17"/>
    </location>
</feature>
<keyword evidence="3" id="KW-1185">Reference proteome</keyword>
<proteinExistence type="predicted"/>
<dbReference type="Pfam" id="PF00300">
    <property type="entry name" value="His_Phos_1"/>
    <property type="match status" value="1"/>
</dbReference>
<comment type="caution">
    <text evidence="2">The sequence shown here is derived from an EMBL/GenBank/DDBJ whole genome shotgun (WGS) entry which is preliminary data.</text>
</comment>
<evidence type="ECO:0000313" key="3">
    <source>
        <dbReference type="Proteomes" id="UP000051295"/>
    </source>
</evidence>
<accession>A0A0T5NZA3</accession>
<evidence type="ECO:0000256" key="1">
    <source>
        <dbReference type="SAM" id="SignalP"/>
    </source>
</evidence>
<organism evidence="2 3">
    <name type="scientific">Roseovarius atlanticus</name>
    <dbReference type="NCBI Taxonomy" id="1641875"/>
    <lineage>
        <taxon>Bacteria</taxon>
        <taxon>Pseudomonadati</taxon>
        <taxon>Pseudomonadota</taxon>
        <taxon>Alphaproteobacteria</taxon>
        <taxon>Rhodobacterales</taxon>
        <taxon>Roseobacteraceae</taxon>
        <taxon>Roseovarius</taxon>
    </lineage>
</organism>
<reference evidence="2 3" key="1">
    <citation type="submission" date="2015-04" db="EMBL/GenBank/DDBJ databases">
        <title>The draft genome sequence of Roseovarius sp.R12b.</title>
        <authorList>
            <person name="Li G."/>
            <person name="Lai Q."/>
            <person name="Shao Z."/>
            <person name="Yan P."/>
        </authorList>
    </citation>
    <scope>NUCLEOTIDE SEQUENCE [LARGE SCALE GENOMIC DNA]</scope>
    <source>
        <strain evidence="2 3">R12B</strain>
    </source>
</reference>
<dbReference type="RefSeq" id="WP_057789180.1">
    <property type="nucleotide sequence ID" value="NZ_LAXJ01000002.1"/>
</dbReference>
<keyword evidence="1" id="KW-0732">Signal</keyword>
<dbReference type="Proteomes" id="UP000051295">
    <property type="component" value="Unassembled WGS sequence"/>
</dbReference>
<dbReference type="SUPFAM" id="SSF53254">
    <property type="entry name" value="Phosphoglycerate mutase-like"/>
    <property type="match status" value="1"/>
</dbReference>
<dbReference type="EMBL" id="LAXJ01000002">
    <property type="protein sequence ID" value="KRS14216.1"/>
    <property type="molecule type" value="Genomic_DNA"/>
</dbReference>
<dbReference type="InterPro" id="IPR013078">
    <property type="entry name" value="His_Pase_superF_clade-1"/>
</dbReference>
<feature type="chain" id="PRO_5006664077" evidence="1">
    <location>
        <begin position="18"/>
        <end position="181"/>
    </location>
</feature>